<evidence type="ECO:0000256" key="5">
    <source>
        <dbReference type="ARBA" id="ARBA00023242"/>
    </source>
</evidence>
<gene>
    <name evidence="8" type="ORF">LIER_05770</name>
</gene>
<dbReference type="InterPro" id="IPR036576">
    <property type="entry name" value="WRKY_dom_sf"/>
</dbReference>
<evidence type="ECO:0000256" key="3">
    <source>
        <dbReference type="ARBA" id="ARBA00023125"/>
    </source>
</evidence>
<feature type="region of interest" description="Disordered" evidence="6">
    <location>
        <begin position="240"/>
        <end position="273"/>
    </location>
</feature>
<reference evidence="8 9" key="1">
    <citation type="submission" date="2024-01" db="EMBL/GenBank/DDBJ databases">
        <title>The complete chloroplast genome sequence of Lithospermum erythrorhizon: insights into the phylogenetic relationship among Boraginaceae species and the maternal lineages of purple gromwells.</title>
        <authorList>
            <person name="Okada T."/>
            <person name="Watanabe K."/>
        </authorList>
    </citation>
    <scope>NUCLEOTIDE SEQUENCE [LARGE SCALE GENOMIC DNA]</scope>
</reference>
<accession>A0AAV3P4C7</accession>
<proteinExistence type="predicted"/>
<evidence type="ECO:0000313" key="8">
    <source>
        <dbReference type="EMBL" id="GAA0145611.1"/>
    </source>
</evidence>
<keyword evidence="2" id="KW-0805">Transcription regulation</keyword>
<feature type="compositionally biased region" description="Low complexity" evidence="6">
    <location>
        <begin position="254"/>
        <end position="263"/>
    </location>
</feature>
<keyword evidence="9" id="KW-1185">Reference proteome</keyword>
<name>A0AAV3P4C7_LITER</name>
<dbReference type="PANTHER" id="PTHR31429">
    <property type="entry name" value="WRKY TRANSCRIPTION FACTOR 36-RELATED"/>
    <property type="match status" value="1"/>
</dbReference>
<dbReference type="Pfam" id="PF03106">
    <property type="entry name" value="WRKY"/>
    <property type="match status" value="1"/>
</dbReference>
<feature type="domain" description="WRKY" evidence="7">
    <location>
        <begin position="1"/>
        <end position="34"/>
    </location>
</feature>
<sequence length="273" mass="29224">MAPSCPVRKQVQRCADEMSILITTYEGTHNHPLPGSATAMTSITSAAASMLLSGSSSSSPLIPPINLRGVGGGSGLSNLNLYENSRTRMSFPSFNNSPHNFPTVTLDLTTANSSTNPHFNLFSPSSRYPSTSLNFASPESNMLPSIWNSGYQNYGTQQQAFGPLNFPRPTQESYQPYVESIKNHATSTPQQALVQTLTKAINNDPSVRSVIEKMVSSMVSGDSSDAKGCSTSFLKRTSSLSSQNGSLKLQQPPSALSNSSSRSTVDNRDQTNS</sequence>
<dbReference type="GO" id="GO:0003700">
    <property type="term" value="F:DNA-binding transcription factor activity"/>
    <property type="evidence" value="ECO:0007669"/>
    <property type="project" value="InterPro"/>
</dbReference>
<dbReference type="SMART" id="SM00774">
    <property type="entry name" value="WRKY"/>
    <property type="match status" value="1"/>
</dbReference>
<comment type="caution">
    <text evidence="8">The sequence shown here is derived from an EMBL/GenBank/DDBJ whole genome shotgun (WGS) entry which is preliminary data.</text>
</comment>
<evidence type="ECO:0000256" key="6">
    <source>
        <dbReference type="SAM" id="MobiDB-lite"/>
    </source>
</evidence>
<feature type="compositionally biased region" description="Polar residues" evidence="6">
    <location>
        <begin position="240"/>
        <end position="253"/>
    </location>
</feature>
<comment type="subcellular location">
    <subcellularLocation>
        <location evidence="1">Nucleus</location>
    </subcellularLocation>
</comment>
<dbReference type="GO" id="GO:0043565">
    <property type="term" value="F:sequence-specific DNA binding"/>
    <property type="evidence" value="ECO:0007669"/>
    <property type="project" value="InterPro"/>
</dbReference>
<dbReference type="GO" id="GO:0005634">
    <property type="term" value="C:nucleus"/>
    <property type="evidence" value="ECO:0007669"/>
    <property type="project" value="UniProtKB-SubCell"/>
</dbReference>
<organism evidence="8 9">
    <name type="scientific">Lithospermum erythrorhizon</name>
    <name type="common">Purple gromwell</name>
    <name type="synonym">Lithospermum officinale var. erythrorhizon</name>
    <dbReference type="NCBI Taxonomy" id="34254"/>
    <lineage>
        <taxon>Eukaryota</taxon>
        <taxon>Viridiplantae</taxon>
        <taxon>Streptophyta</taxon>
        <taxon>Embryophyta</taxon>
        <taxon>Tracheophyta</taxon>
        <taxon>Spermatophyta</taxon>
        <taxon>Magnoliopsida</taxon>
        <taxon>eudicotyledons</taxon>
        <taxon>Gunneridae</taxon>
        <taxon>Pentapetalae</taxon>
        <taxon>asterids</taxon>
        <taxon>lamiids</taxon>
        <taxon>Boraginales</taxon>
        <taxon>Boraginaceae</taxon>
        <taxon>Boraginoideae</taxon>
        <taxon>Lithospermeae</taxon>
        <taxon>Lithospermum</taxon>
    </lineage>
</organism>
<evidence type="ECO:0000259" key="7">
    <source>
        <dbReference type="PROSITE" id="PS50811"/>
    </source>
</evidence>
<keyword evidence="5" id="KW-0539">Nucleus</keyword>
<protein>
    <submittedName>
        <fullName evidence="8">DNA-binding transcription factor</fullName>
    </submittedName>
</protein>
<dbReference type="InterPro" id="IPR044810">
    <property type="entry name" value="WRKY_plant"/>
</dbReference>
<evidence type="ECO:0000256" key="1">
    <source>
        <dbReference type="ARBA" id="ARBA00004123"/>
    </source>
</evidence>
<dbReference type="Gene3D" id="2.20.25.80">
    <property type="entry name" value="WRKY domain"/>
    <property type="match status" value="1"/>
</dbReference>
<dbReference type="EMBL" id="BAABME010000808">
    <property type="protein sequence ID" value="GAA0145611.1"/>
    <property type="molecule type" value="Genomic_DNA"/>
</dbReference>
<keyword evidence="4" id="KW-0804">Transcription</keyword>
<dbReference type="PROSITE" id="PS50811">
    <property type="entry name" value="WRKY"/>
    <property type="match status" value="1"/>
</dbReference>
<dbReference type="InterPro" id="IPR003657">
    <property type="entry name" value="WRKY_dom"/>
</dbReference>
<evidence type="ECO:0000256" key="2">
    <source>
        <dbReference type="ARBA" id="ARBA00023015"/>
    </source>
</evidence>
<dbReference type="AlphaFoldDB" id="A0AAV3P4C7"/>
<dbReference type="Proteomes" id="UP001454036">
    <property type="component" value="Unassembled WGS sequence"/>
</dbReference>
<keyword evidence="3 8" id="KW-0238">DNA-binding</keyword>
<evidence type="ECO:0000256" key="4">
    <source>
        <dbReference type="ARBA" id="ARBA00023163"/>
    </source>
</evidence>
<evidence type="ECO:0000313" key="9">
    <source>
        <dbReference type="Proteomes" id="UP001454036"/>
    </source>
</evidence>
<dbReference type="SUPFAM" id="SSF118290">
    <property type="entry name" value="WRKY DNA-binding domain"/>
    <property type="match status" value="1"/>
</dbReference>
<dbReference type="PANTHER" id="PTHR31429:SF24">
    <property type="entry name" value="WRKY TRANSCRIPTION FACTOR 72-RELATED"/>
    <property type="match status" value="1"/>
</dbReference>